<dbReference type="PRINTS" id="PR00344">
    <property type="entry name" value="BCTRLSENSOR"/>
</dbReference>
<dbReference type="Gene3D" id="3.30.565.10">
    <property type="entry name" value="Histidine kinase-like ATPase, C-terminal domain"/>
    <property type="match status" value="1"/>
</dbReference>
<evidence type="ECO:0000259" key="6">
    <source>
        <dbReference type="PROSITE" id="PS50110"/>
    </source>
</evidence>
<dbReference type="InterPro" id="IPR003594">
    <property type="entry name" value="HATPase_dom"/>
</dbReference>
<feature type="non-terminal residue" evidence="7">
    <location>
        <position position="1"/>
    </location>
</feature>
<dbReference type="AlphaFoldDB" id="X1FL41"/>
<feature type="domain" description="Response regulatory" evidence="6">
    <location>
        <begin position="71"/>
        <end position="187"/>
    </location>
</feature>
<gene>
    <name evidence="7" type="ORF">S03H2_12297</name>
</gene>
<dbReference type="EMBL" id="BARU01006260">
    <property type="protein sequence ID" value="GAH46406.1"/>
    <property type="molecule type" value="Genomic_DNA"/>
</dbReference>
<evidence type="ECO:0000256" key="2">
    <source>
        <dbReference type="ARBA" id="ARBA00012438"/>
    </source>
</evidence>
<dbReference type="SUPFAM" id="SSF55874">
    <property type="entry name" value="ATPase domain of HSP90 chaperone/DNA topoisomerase II/histidine kinase"/>
    <property type="match status" value="1"/>
</dbReference>
<dbReference type="InterPro" id="IPR005467">
    <property type="entry name" value="His_kinase_dom"/>
</dbReference>
<reference evidence="7" key="1">
    <citation type="journal article" date="2014" name="Front. Microbiol.">
        <title>High frequency of phylogenetically diverse reductive dehalogenase-homologous genes in deep subseafloor sedimentary metagenomes.</title>
        <authorList>
            <person name="Kawai M."/>
            <person name="Futagami T."/>
            <person name="Toyoda A."/>
            <person name="Takaki Y."/>
            <person name="Nishi S."/>
            <person name="Hori S."/>
            <person name="Arai W."/>
            <person name="Tsubouchi T."/>
            <person name="Morono Y."/>
            <person name="Uchiyama I."/>
            <person name="Ito T."/>
            <person name="Fujiyama A."/>
            <person name="Inagaki F."/>
            <person name="Takami H."/>
        </authorList>
    </citation>
    <scope>NUCLEOTIDE SEQUENCE</scope>
    <source>
        <strain evidence="7">Expedition CK06-06</strain>
    </source>
</reference>
<dbReference type="EC" id="2.7.13.3" evidence="2"/>
<keyword evidence="4" id="KW-0418">Kinase</keyword>
<dbReference type="GO" id="GO:0000155">
    <property type="term" value="F:phosphorelay sensor kinase activity"/>
    <property type="evidence" value="ECO:0007669"/>
    <property type="project" value="TreeGrafter"/>
</dbReference>
<dbReference type="PANTHER" id="PTHR43047">
    <property type="entry name" value="TWO-COMPONENT HISTIDINE PROTEIN KINASE"/>
    <property type="match status" value="1"/>
</dbReference>
<dbReference type="GO" id="GO:0005886">
    <property type="term" value="C:plasma membrane"/>
    <property type="evidence" value="ECO:0007669"/>
    <property type="project" value="TreeGrafter"/>
</dbReference>
<comment type="caution">
    <text evidence="7">The sequence shown here is derived from an EMBL/GenBank/DDBJ whole genome shotgun (WGS) entry which is preliminary data.</text>
</comment>
<dbReference type="Gene3D" id="3.40.50.2300">
    <property type="match status" value="1"/>
</dbReference>
<dbReference type="InterPro" id="IPR036890">
    <property type="entry name" value="HATPase_C_sf"/>
</dbReference>
<evidence type="ECO:0000256" key="4">
    <source>
        <dbReference type="ARBA" id="ARBA00022777"/>
    </source>
</evidence>
<keyword evidence="3" id="KW-0808">Transferase</keyword>
<dbReference type="PROSITE" id="PS50110">
    <property type="entry name" value="RESPONSE_REGULATORY"/>
    <property type="match status" value="1"/>
</dbReference>
<proteinExistence type="predicted"/>
<dbReference type="GO" id="GO:0009927">
    <property type="term" value="F:histidine phosphotransfer kinase activity"/>
    <property type="evidence" value="ECO:0007669"/>
    <property type="project" value="TreeGrafter"/>
</dbReference>
<dbReference type="Pfam" id="PF00072">
    <property type="entry name" value="Response_reg"/>
    <property type="match status" value="1"/>
</dbReference>
<accession>X1FL41</accession>
<evidence type="ECO:0000256" key="1">
    <source>
        <dbReference type="ARBA" id="ARBA00000085"/>
    </source>
</evidence>
<dbReference type="SMART" id="SM00448">
    <property type="entry name" value="REC"/>
    <property type="match status" value="1"/>
</dbReference>
<dbReference type="Pfam" id="PF02518">
    <property type="entry name" value="HATPase_c"/>
    <property type="match status" value="1"/>
</dbReference>
<dbReference type="PANTHER" id="PTHR43047:SF72">
    <property type="entry name" value="OSMOSENSING HISTIDINE PROTEIN KINASE SLN1"/>
    <property type="match status" value="1"/>
</dbReference>
<name>X1FL41_9ZZZZ</name>
<sequence length="195" mass="21479">FEPFFTTKEMGRGTGLGLASVYGIIKGHGGYIDVESEPGRGTTFSIYLPATEEKVEKAVETAKQIIEGRGTILFVDDEAVILDMGVKVLKRLGYTVLEAKGGREAVEIYKAKKDAIDLVILDMIMPKMGGGEAYDRMKEINPNVKVLLSSGYGIESLAKEILKRGCDAFIQKPFGMQDLSVRIREILDKKRILNS</sequence>
<dbReference type="InterPro" id="IPR001789">
    <property type="entry name" value="Sig_transdc_resp-reg_receiver"/>
</dbReference>
<dbReference type="CDD" id="cd00156">
    <property type="entry name" value="REC"/>
    <property type="match status" value="1"/>
</dbReference>
<dbReference type="InterPro" id="IPR011006">
    <property type="entry name" value="CheY-like_superfamily"/>
</dbReference>
<dbReference type="SUPFAM" id="SSF52172">
    <property type="entry name" value="CheY-like"/>
    <property type="match status" value="1"/>
</dbReference>
<dbReference type="PROSITE" id="PS50109">
    <property type="entry name" value="HIS_KIN"/>
    <property type="match status" value="1"/>
</dbReference>
<dbReference type="InterPro" id="IPR004358">
    <property type="entry name" value="Sig_transdc_His_kin-like_C"/>
</dbReference>
<protein>
    <recommendedName>
        <fullName evidence="2">histidine kinase</fullName>
        <ecNumber evidence="2">2.7.13.3</ecNumber>
    </recommendedName>
</protein>
<evidence type="ECO:0000313" key="7">
    <source>
        <dbReference type="EMBL" id="GAH46406.1"/>
    </source>
</evidence>
<feature type="domain" description="Histidine kinase" evidence="5">
    <location>
        <begin position="1"/>
        <end position="52"/>
    </location>
</feature>
<evidence type="ECO:0000259" key="5">
    <source>
        <dbReference type="PROSITE" id="PS50109"/>
    </source>
</evidence>
<evidence type="ECO:0000256" key="3">
    <source>
        <dbReference type="ARBA" id="ARBA00022679"/>
    </source>
</evidence>
<comment type="catalytic activity">
    <reaction evidence="1">
        <text>ATP + protein L-histidine = ADP + protein N-phospho-L-histidine.</text>
        <dbReference type="EC" id="2.7.13.3"/>
    </reaction>
</comment>
<organism evidence="7">
    <name type="scientific">marine sediment metagenome</name>
    <dbReference type="NCBI Taxonomy" id="412755"/>
    <lineage>
        <taxon>unclassified sequences</taxon>
        <taxon>metagenomes</taxon>
        <taxon>ecological metagenomes</taxon>
    </lineage>
</organism>